<reference evidence="1 2" key="1">
    <citation type="submission" date="2018-11" db="EMBL/GenBank/DDBJ databases">
        <authorList>
            <person name="Criscuolo A."/>
        </authorList>
    </citation>
    <scope>NUCLEOTIDE SEQUENCE [LARGE SCALE GENOMIC DNA]</scope>
    <source>
        <strain evidence="1">ATB-66</strain>
    </source>
</reference>
<gene>
    <name evidence="1" type="ORF">FILTAD_01591</name>
</gene>
<dbReference type="OrthoDB" id="2706316at2"/>
<dbReference type="EMBL" id="UXAV01000039">
    <property type="protein sequence ID" value="VDC27476.1"/>
    <property type="molecule type" value="Genomic_DNA"/>
</dbReference>
<sequence length="100" mass="11258">MGYLLPIQPIQSQLYANRMNRERYNFAYINRVNSVRLNPDNSRDFEDSLQDEMEMEAGESKSSVEVLPASFQGYISPNPANLSPIIAQVVGKGQSINAYV</sequence>
<keyword evidence="2" id="KW-1185">Reference proteome</keyword>
<protein>
    <submittedName>
        <fullName evidence="1">Uncharacterized protein</fullName>
    </submittedName>
</protein>
<proteinExistence type="predicted"/>
<name>A0A3P5XFZ5_9BACL</name>
<evidence type="ECO:0000313" key="2">
    <source>
        <dbReference type="Proteomes" id="UP000270468"/>
    </source>
</evidence>
<dbReference type="RefSeq" id="WP_124069967.1">
    <property type="nucleotide sequence ID" value="NZ_CBCRXF010000001.1"/>
</dbReference>
<dbReference type="AlphaFoldDB" id="A0A3P5XFZ5"/>
<dbReference type="Proteomes" id="UP000270468">
    <property type="component" value="Unassembled WGS sequence"/>
</dbReference>
<accession>A0A3P5XFZ5</accession>
<organism evidence="1 2">
    <name type="scientific">Filibacter tadaridae</name>
    <dbReference type="NCBI Taxonomy" id="2483811"/>
    <lineage>
        <taxon>Bacteria</taxon>
        <taxon>Bacillati</taxon>
        <taxon>Bacillota</taxon>
        <taxon>Bacilli</taxon>
        <taxon>Bacillales</taxon>
        <taxon>Caryophanaceae</taxon>
        <taxon>Filibacter</taxon>
    </lineage>
</organism>
<evidence type="ECO:0000313" key="1">
    <source>
        <dbReference type="EMBL" id="VDC27476.1"/>
    </source>
</evidence>